<dbReference type="Gene3D" id="2.160.10.10">
    <property type="entry name" value="Hexapeptide repeat proteins"/>
    <property type="match status" value="1"/>
</dbReference>
<protein>
    <recommendedName>
        <fullName evidence="3">Mannose-1-phosphate guanyltransferase C-terminal domain-containing protein</fullName>
    </recommendedName>
</protein>
<dbReference type="PANTHER" id="PTHR43584:SF8">
    <property type="entry name" value="N-ACETYLMURAMATE ALPHA-1-PHOSPHATE URIDYLYLTRANSFERASE"/>
    <property type="match status" value="1"/>
</dbReference>
<gene>
    <name evidence="4" type="ORF">DPPLL_11830</name>
</gene>
<evidence type="ECO:0000313" key="5">
    <source>
        <dbReference type="Proteomes" id="UP000830055"/>
    </source>
</evidence>
<proteinExistence type="predicted"/>
<feature type="domain" description="Mannose-1-phosphate guanyltransferase C-terminal" evidence="3">
    <location>
        <begin position="126"/>
        <end position="207"/>
    </location>
</feature>
<dbReference type="InterPro" id="IPR056729">
    <property type="entry name" value="GMPPB_C"/>
</dbReference>
<evidence type="ECO:0000313" key="4">
    <source>
        <dbReference type="EMBL" id="BDD86818.1"/>
    </source>
</evidence>
<sequence>MLTAPSLFDYQAFAHAALFSADQPVWTALQRLRAYMDSYPYPAPLPAEVTGGIPVAQPLVWHDGRILPAASLDIEWGDVNQGKLRVSLQGKVLEGAALIMAGAILIGERIALGPGSLVEGGATIKAPAIIGACTEVRQGAYLRGYCLVGERCVVGHATEVKHSIFLDDAKAGHFAYLGDSILGNDTNLGAGTKFANLKFAAETVKIAVDGELVDTTLRKLGAILGDRAQTGCNSVTNPGTIIGRRGILMPNTTAPSGYHEDDKLIRTGLRPRTLPRPQPTE</sequence>
<dbReference type="RefSeq" id="WP_284153889.1">
    <property type="nucleotide sequence ID" value="NZ_AP025516.1"/>
</dbReference>
<organism evidence="4 5">
    <name type="scientific">Desulfofustis limnaeus</name>
    <dbReference type="NCBI Taxonomy" id="2740163"/>
    <lineage>
        <taxon>Bacteria</taxon>
        <taxon>Pseudomonadati</taxon>
        <taxon>Thermodesulfobacteriota</taxon>
        <taxon>Desulfobulbia</taxon>
        <taxon>Desulfobulbales</taxon>
        <taxon>Desulfocapsaceae</taxon>
        <taxon>Desulfofustis</taxon>
    </lineage>
</organism>
<dbReference type="EMBL" id="AP025516">
    <property type="protein sequence ID" value="BDD86818.1"/>
    <property type="molecule type" value="Genomic_DNA"/>
</dbReference>
<dbReference type="InterPro" id="IPR011004">
    <property type="entry name" value="Trimer_LpxA-like_sf"/>
</dbReference>
<dbReference type="CDD" id="cd05636">
    <property type="entry name" value="LbH_G1P_TT_C_like"/>
    <property type="match status" value="1"/>
</dbReference>
<dbReference type="Proteomes" id="UP000830055">
    <property type="component" value="Chromosome"/>
</dbReference>
<dbReference type="PANTHER" id="PTHR43584">
    <property type="entry name" value="NUCLEOTIDYL TRANSFERASE"/>
    <property type="match status" value="1"/>
</dbReference>
<dbReference type="Pfam" id="PF25087">
    <property type="entry name" value="GMPPB_C"/>
    <property type="match status" value="1"/>
</dbReference>
<evidence type="ECO:0000256" key="1">
    <source>
        <dbReference type="ARBA" id="ARBA00022679"/>
    </source>
</evidence>
<dbReference type="InterPro" id="IPR050065">
    <property type="entry name" value="GlmU-like"/>
</dbReference>
<keyword evidence="5" id="KW-1185">Reference proteome</keyword>
<accession>A0ABM7W799</accession>
<reference evidence="4 5" key="1">
    <citation type="submission" date="2022-01" db="EMBL/GenBank/DDBJ databases">
        <title>Desulfofustis limnae sp. nov., a novel mesophilic sulfate-reducing bacterium isolated from marsh soil.</title>
        <authorList>
            <person name="Watanabe M."/>
            <person name="Takahashi A."/>
            <person name="Kojima H."/>
            <person name="Fukui M."/>
        </authorList>
    </citation>
    <scope>NUCLEOTIDE SEQUENCE [LARGE SCALE GENOMIC DNA]</scope>
    <source>
        <strain evidence="4 5">PPLL</strain>
    </source>
</reference>
<dbReference type="SUPFAM" id="SSF51161">
    <property type="entry name" value="Trimeric LpxA-like enzymes"/>
    <property type="match status" value="1"/>
</dbReference>
<evidence type="ECO:0000259" key="3">
    <source>
        <dbReference type="Pfam" id="PF25087"/>
    </source>
</evidence>
<keyword evidence="2" id="KW-0012">Acyltransferase</keyword>
<name>A0ABM7W799_9BACT</name>
<keyword evidence="1" id="KW-0808">Transferase</keyword>
<evidence type="ECO:0000256" key="2">
    <source>
        <dbReference type="ARBA" id="ARBA00023315"/>
    </source>
</evidence>